<dbReference type="PROSITE" id="PS50995">
    <property type="entry name" value="HTH_MARR_2"/>
    <property type="match status" value="1"/>
</dbReference>
<dbReference type="Pfam" id="PF01047">
    <property type="entry name" value="MarR"/>
    <property type="match status" value="1"/>
</dbReference>
<dbReference type="InterPro" id="IPR036390">
    <property type="entry name" value="WH_DNA-bd_sf"/>
</dbReference>
<dbReference type="InterPro" id="IPR023187">
    <property type="entry name" value="Tscrpt_reg_MarR-type_CS"/>
</dbReference>
<dbReference type="SMART" id="SM00347">
    <property type="entry name" value="HTH_MARR"/>
    <property type="match status" value="1"/>
</dbReference>
<dbReference type="GO" id="GO:0003677">
    <property type="term" value="F:DNA binding"/>
    <property type="evidence" value="ECO:0007669"/>
    <property type="project" value="UniProtKB-KW"/>
</dbReference>
<evidence type="ECO:0000313" key="5">
    <source>
        <dbReference type="EMBL" id="MDR6290987.1"/>
    </source>
</evidence>
<dbReference type="SUPFAM" id="SSF46785">
    <property type="entry name" value="Winged helix' DNA-binding domain"/>
    <property type="match status" value="1"/>
</dbReference>
<keyword evidence="6" id="KW-1185">Reference proteome</keyword>
<dbReference type="InterPro" id="IPR000835">
    <property type="entry name" value="HTH_MarR-typ"/>
</dbReference>
<dbReference type="InterPro" id="IPR036388">
    <property type="entry name" value="WH-like_DNA-bd_sf"/>
</dbReference>
<keyword evidence="2 5" id="KW-0238">DNA-binding</keyword>
<dbReference type="PRINTS" id="PR00598">
    <property type="entry name" value="HTHMARR"/>
</dbReference>
<evidence type="ECO:0000313" key="6">
    <source>
        <dbReference type="Proteomes" id="UP001262410"/>
    </source>
</evidence>
<accession>A0ABU1JQV0</accession>
<reference evidence="5 6" key="1">
    <citation type="submission" date="2023-07" db="EMBL/GenBank/DDBJ databases">
        <title>Sorghum-associated microbial communities from plants grown in Nebraska, USA.</title>
        <authorList>
            <person name="Schachtman D."/>
        </authorList>
    </citation>
    <scope>NUCLEOTIDE SEQUENCE [LARGE SCALE GENOMIC DNA]</scope>
    <source>
        <strain evidence="5 6">584</strain>
    </source>
</reference>
<evidence type="ECO:0000259" key="4">
    <source>
        <dbReference type="PROSITE" id="PS50995"/>
    </source>
</evidence>
<keyword evidence="1" id="KW-0805">Transcription regulation</keyword>
<proteinExistence type="predicted"/>
<organism evidence="5 6">
    <name type="scientific">Inquilinus ginsengisoli</name>
    <dbReference type="NCBI Taxonomy" id="363840"/>
    <lineage>
        <taxon>Bacteria</taxon>
        <taxon>Pseudomonadati</taxon>
        <taxon>Pseudomonadota</taxon>
        <taxon>Alphaproteobacteria</taxon>
        <taxon>Rhodospirillales</taxon>
        <taxon>Rhodospirillaceae</taxon>
        <taxon>Inquilinus</taxon>
    </lineage>
</organism>
<keyword evidence="3" id="KW-0804">Transcription</keyword>
<dbReference type="Gene3D" id="1.10.10.10">
    <property type="entry name" value="Winged helix-like DNA-binding domain superfamily/Winged helix DNA-binding domain"/>
    <property type="match status" value="1"/>
</dbReference>
<dbReference type="RefSeq" id="WP_309795858.1">
    <property type="nucleotide sequence ID" value="NZ_JAVDPW010000006.1"/>
</dbReference>
<feature type="domain" description="HTH marR-type" evidence="4">
    <location>
        <begin position="22"/>
        <end position="158"/>
    </location>
</feature>
<dbReference type="PANTHER" id="PTHR42756:SF1">
    <property type="entry name" value="TRANSCRIPTIONAL REPRESSOR OF EMRAB OPERON"/>
    <property type="match status" value="1"/>
</dbReference>
<evidence type="ECO:0000256" key="1">
    <source>
        <dbReference type="ARBA" id="ARBA00023015"/>
    </source>
</evidence>
<dbReference type="PANTHER" id="PTHR42756">
    <property type="entry name" value="TRANSCRIPTIONAL REGULATOR, MARR"/>
    <property type="match status" value="1"/>
</dbReference>
<sequence>MDRADLAVAQWARERPELDGLPMAVLGRLQQAAHIVTTAHLNPLFARAGLQPGEFDVLATLRRSGAPYTLSPTALYEAAMISSGAMTNRLDRLENAGLVERLPDPNDRRGRLVALTARGLTLIDDTIGAHVENEKQVLSGLSPQEQEALNALLRKLIASLA</sequence>
<gene>
    <name evidence="5" type="ORF">E9232_003513</name>
</gene>
<name>A0ABU1JQV0_9PROT</name>
<evidence type="ECO:0000256" key="3">
    <source>
        <dbReference type="ARBA" id="ARBA00023163"/>
    </source>
</evidence>
<protein>
    <submittedName>
        <fullName evidence="5">DNA-binding MarR family transcriptional regulator</fullName>
    </submittedName>
</protein>
<dbReference type="PROSITE" id="PS01117">
    <property type="entry name" value="HTH_MARR_1"/>
    <property type="match status" value="1"/>
</dbReference>
<dbReference type="EMBL" id="JAVDPW010000006">
    <property type="protein sequence ID" value="MDR6290987.1"/>
    <property type="molecule type" value="Genomic_DNA"/>
</dbReference>
<dbReference type="Proteomes" id="UP001262410">
    <property type="component" value="Unassembled WGS sequence"/>
</dbReference>
<comment type="caution">
    <text evidence="5">The sequence shown here is derived from an EMBL/GenBank/DDBJ whole genome shotgun (WGS) entry which is preliminary data.</text>
</comment>
<evidence type="ECO:0000256" key="2">
    <source>
        <dbReference type="ARBA" id="ARBA00023125"/>
    </source>
</evidence>